<evidence type="ECO:0000256" key="5">
    <source>
        <dbReference type="SAM" id="SignalP"/>
    </source>
</evidence>
<dbReference type="InterPro" id="IPR050328">
    <property type="entry name" value="Dev_Immune_Receptor"/>
</dbReference>
<evidence type="ECO:0000313" key="7">
    <source>
        <dbReference type="EMBL" id="NUU58616.1"/>
    </source>
</evidence>
<evidence type="ECO:0000313" key="8">
    <source>
        <dbReference type="Proteomes" id="UP000577724"/>
    </source>
</evidence>
<dbReference type="InterPro" id="IPR001611">
    <property type="entry name" value="Leu-rich_rpt"/>
</dbReference>
<feature type="compositionally biased region" description="Gly residues" evidence="4">
    <location>
        <begin position="259"/>
        <end position="271"/>
    </location>
</feature>
<evidence type="ECO:0000256" key="4">
    <source>
        <dbReference type="SAM" id="MobiDB-lite"/>
    </source>
</evidence>
<dbReference type="PANTHER" id="PTHR24373:SF391">
    <property type="entry name" value="AGAP006644-PA"/>
    <property type="match status" value="1"/>
</dbReference>
<feature type="region of interest" description="Disordered" evidence="4">
    <location>
        <begin position="237"/>
        <end position="319"/>
    </location>
</feature>
<dbReference type="Gene3D" id="3.80.10.10">
    <property type="entry name" value="Ribonuclease Inhibitor"/>
    <property type="match status" value="1"/>
</dbReference>
<reference evidence="7 8" key="1">
    <citation type="submission" date="2020-05" db="EMBL/GenBank/DDBJ databases">
        <title>Genome Sequencing of Type Strains.</title>
        <authorList>
            <person name="Lemaire J.F."/>
            <person name="Inderbitzin P."/>
            <person name="Gregorio O.A."/>
            <person name="Collins S.B."/>
            <person name="Wespe N."/>
            <person name="Knight-Connoni V."/>
        </authorList>
    </citation>
    <scope>NUCLEOTIDE SEQUENCE [LARGE SCALE GENOMIC DNA]</scope>
    <source>
        <strain evidence="7 8">DSM 19942</strain>
    </source>
</reference>
<feature type="domain" description="SLH" evidence="6">
    <location>
        <begin position="109"/>
        <end position="172"/>
    </location>
</feature>
<keyword evidence="1" id="KW-0433">Leucine-rich repeat</keyword>
<dbReference type="Pfam" id="PF13855">
    <property type="entry name" value="LRR_8"/>
    <property type="match status" value="1"/>
</dbReference>
<feature type="chain" id="PRO_5046757794" description="SLH domain-containing protein" evidence="5">
    <location>
        <begin position="42"/>
        <end position="688"/>
    </location>
</feature>
<feature type="compositionally biased region" description="Gly residues" evidence="4">
    <location>
        <begin position="282"/>
        <end position="292"/>
    </location>
</feature>
<dbReference type="InterPro" id="IPR013783">
    <property type="entry name" value="Ig-like_fold"/>
</dbReference>
<proteinExistence type="predicted"/>
<dbReference type="PROSITE" id="PS51450">
    <property type="entry name" value="LRR"/>
    <property type="match status" value="1"/>
</dbReference>
<feature type="signal peptide" evidence="5">
    <location>
        <begin position="1"/>
        <end position="41"/>
    </location>
</feature>
<keyword evidence="8" id="KW-1185">Reference proteome</keyword>
<comment type="caution">
    <text evidence="7">The sequence shown here is derived from an EMBL/GenBank/DDBJ whole genome shotgun (WGS) entry which is preliminary data.</text>
</comment>
<evidence type="ECO:0000259" key="6">
    <source>
        <dbReference type="PROSITE" id="PS51272"/>
    </source>
</evidence>
<dbReference type="PANTHER" id="PTHR24373">
    <property type="entry name" value="SLIT RELATED LEUCINE-RICH REPEAT NEURONAL PROTEIN"/>
    <property type="match status" value="1"/>
</dbReference>
<dbReference type="SUPFAM" id="SSF52058">
    <property type="entry name" value="L domain-like"/>
    <property type="match status" value="1"/>
</dbReference>
<dbReference type="InterPro" id="IPR003591">
    <property type="entry name" value="Leu-rich_rpt_typical-subtyp"/>
</dbReference>
<evidence type="ECO:0000256" key="2">
    <source>
        <dbReference type="ARBA" id="ARBA00022729"/>
    </source>
</evidence>
<feature type="domain" description="SLH" evidence="6">
    <location>
        <begin position="45"/>
        <end position="108"/>
    </location>
</feature>
<dbReference type="InterPro" id="IPR001119">
    <property type="entry name" value="SLH_dom"/>
</dbReference>
<accession>A0ABX2MX23</accession>
<dbReference type="SMART" id="SM00369">
    <property type="entry name" value="LRR_TYP"/>
    <property type="match status" value="2"/>
</dbReference>
<keyword evidence="3" id="KW-0677">Repeat</keyword>
<dbReference type="Pfam" id="PF00395">
    <property type="entry name" value="SLH"/>
    <property type="match status" value="3"/>
</dbReference>
<keyword evidence="2 5" id="KW-0732">Signal</keyword>
<name>A0ABX2MX23_9BACL</name>
<dbReference type="InterPro" id="IPR032675">
    <property type="entry name" value="LRR_dom_sf"/>
</dbReference>
<dbReference type="Gene3D" id="2.60.40.10">
    <property type="entry name" value="Immunoglobulins"/>
    <property type="match status" value="1"/>
</dbReference>
<organism evidence="7 8">
    <name type="scientific">Paenibacillus taichungensis</name>
    <dbReference type="NCBI Taxonomy" id="484184"/>
    <lineage>
        <taxon>Bacteria</taxon>
        <taxon>Bacillati</taxon>
        <taxon>Bacillota</taxon>
        <taxon>Bacilli</taxon>
        <taxon>Bacillales</taxon>
        <taxon>Paenibacillaceae</taxon>
        <taxon>Paenibacillus</taxon>
    </lineage>
</organism>
<feature type="domain" description="SLH" evidence="6">
    <location>
        <begin position="176"/>
        <end position="238"/>
    </location>
</feature>
<dbReference type="Proteomes" id="UP000577724">
    <property type="component" value="Unassembled WGS sequence"/>
</dbReference>
<feature type="compositionally biased region" description="Low complexity" evidence="4">
    <location>
        <begin position="293"/>
        <end position="309"/>
    </location>
</feature>
<dbReference type="PROSITE" id="PS51272">
    <property type="entry name" value="SLH"/>
    <property type="match status" value="3"/>
</dbReference>
<gene>
    <name evidence="7" type="ORF">HP548_31525</name>
</gene>
<evidence type="ECO:0000256" key="3">
    <source>
        <dbReference type="ARBA" id="ARBA00022737"/>
    </source>
</evidence>
<evidence type="ECO:0000256" key="1">
    <source>
        <dbReference type="ARBA" id="ARBA00022614"/>
    </source>
</evidence>
<protein>
    <recommendedName>
        <fullName evidence="6">SLH domain-containing protein</fullName>
    </recommendedName>
</protein>
<sequence>MMTTRISKQKFCSKNKNRRVSPYLAALLSLSVITVPGTVSAATDAVSIRDLHQAAPWARQAIERAAEQQMILADEAGNFNPSATLTRGDLAYTLAQLMEMNMLSSAQLPDLLFKDLDSNVENGSYIHALKLAGIMNGYPDGTFRPGGLVTREELATTIIRMLKSKGYDEALQLTKELSFKDTSSISTWALPSVQQAVELGILKGDNGNFAPKRSTSRQEMAVIALRTTEVIKALEEAASQGGANPESNEPGITEVQGTTSGGNDAGNGKGNTNGNSEATPGSGNGGSGGGSGSAPTTPTNPSIPSNPGTGNRAPVIVSGGLPDQELTLDHASLDWQASSYFSDPDGDELQFSVIAGDETIVSSTVVGQVIRLVPQAVGEITLTIKAVDDQGASVTAKLKVKVLANTISRQFPDPYLAGAIAYWLQKDVDDPLTKDELAEALVQTNGGLYARNAGISDLTGVEIFKGLNITEIDLSGNEISKADASGFDRLNWLNLSGNQLTEINVTGLDQLEYLNLANNRLAFVDVSGLHSLQELDMNSNELVHLPIGIAELSDLQYLDVSNNSISLREEPDFTLHHTLLQRVYMYDFDDAPPVLVEAPAGNTAYVNGDEIEIDLSFMFEDEDDARSSLKLMADSPDPQLADVRMVGQKLYVRALGTSIEPIQIEVKATDPLGKMAIGHVYVDLRELE</sequence>
<dbReference type="EMBL" id="JABMCC010000121">
    <property type="protein sequence ID" value="NUU58616.1"/>
    <property type="molecule type" value="Genomic_DNA"/>
</dbReference>